<dbReference type="InterPro" id="IPR023158">
    <property type="entry name" value="YerB-like_sf"/>
</dbReference>
<comment type="caution">
    <text evidence="5">The sequence shown here is derived from an EMBL/GenBank/DDBJ whole genome shotgun (WGS) entry which is preliminary data.</text>
</comment>
<proteinExistence type="predicted"/>
<name>A0A1T2X0K8_9BACL</name>
<dbReference type="Proteomes" id="UP000190188">
    <property type="component" value="Unassembled WGS sequence"/>
</dbReference>
<protein>
    <recommendedName>
        <fullName evidence="7">Lipoprotein YerB</fullName>
    </recommendedName>
</protein>
<gene>
    <name evidence="5" type="ORF">BVG16_28605</name>
</gene>
<reference evidence="5 6" key="1">
    <citation type="submission" date="2017-01" db="EMBL/GenBank/DDBJ databases">
        <title>Genome analysis of Paenibacillus selenitrireducens ES3-24.</title>
        <authorList>
            <person name="Xu D."/>
            <person name="Yao R."/>
            <person name="Zheng S."/>
        </authorList>
    </citation>
    <scope>NUCLEOTIDE SEQUENCE [LARGE SCALE GENOMIC DNA]</scope>
    <source>
        <strain evidence="5 6">ES3-24</strain>
    </source>
</reference>
<dbReference type="EMBL" id="MSZX01000017">
    <property type="protein sequence ID" value="OPA73434.1"/>
    <property type="molecule type" value="Genomic_DNA"/>
</dbReference>
<evidence type="ECO:0000259" key="4">
    <source>
        <dbReference type="Pfam" id="PF17479"/>
    </source>
</evidence>
<dbReference type="Gene3D" id="3.50.90.10">
    <property type="entry name" value="YerB-like"/>
    <property type="match status" value="1"/>
</dbReference>
<feature type="compositionally biased region" description="Polar residues" evidence="1">
    <location>
        <begin position="37"/>
        <end position="54"/>
    </location>
</feature>
<feature type="signal peptide" evidence="2">
    <location>
        <begin position="1"/>
        <end position="23"/>
    </location>
</feature>
<evidence type="ECO:0000259" key="3">
    <source>
        <dbReference type="Pfam" id="PF11258"/>
    </source>
</evidence>
<dbReference type="Pfam" id="PF11258">
    <property type="entry name" value="DUF3048"/>
    <property type="match status" value="1"/>
</dbReference>
<dbReference type="AlphaFoldDB" id="A0A1T2X0K8"/>
<organism evidence="5 6">
    <name type="scientific">Paenibacillus selenitireducens</name>
    <dbReference type="NCBI Taxonomy" id="1324314"/>
    <lineage>
        <taxon>Bacteria</taxon>
        <taxon>Bacillati</taxon>
        <taxon>Bacillota</taxon>
        <taxon>Bacilli</taxon>
        <taxon>Bacillales</taxon>
        <taxon>Paenibacillaceae</taxon>
        <taxon>Paenibacillus</taxon>
    </lineage>
</organism>
<feature type="domain" description="DUF3048" evidence="4">
    <location>
        <begin position="228"/>
        <end position="337"/>
    </location>
</feature>
<keyword evidence="2" id="KW-0732">Signal</keyword>
<dbReference type="InterPro" id="IPR035328">
    <property type="entry name" value="DUF3048_C"/>
</dbReference>
<accession>A0A1T2X0K8</accession>
<evidence type="ECO:0000313" key="5">
    <source>
        <dbReference type="EMBL" id="OPA73434.1"/>
    </source>
</evidence>
<feature type="chain" id="PRO_5039551296" description="Lipoprotein YerB" evidence="2">
    <location>
        <begin position="24"/>
        <end position="354"/>
    </location>
</feature>
<feature type="domain" description="DUF3048" evidence="3">
    <location>
        <begin position="60"/>
        <end position="201"/>
    </location>
</feature>
<dbReference type="InterPro" id="IPR021416">
    <property type="entry name" value="DUF3048_N"/>
</dbReference>
<dbReference type="OrthoDB" id="9779102at2"/>
<dbReference type="Pfam" id="PF17479">
    <property type="entry name" value="DUF3048_C"/>
    <property type="match status" value="1"/>
</dbReference>
<feature type="region of interest" description="Disordered" evidence="1">
    <location>
        <begin position="28"/>
        <end position="57"/>
    </location>
</feature>
<evidence type="ECO:0000256" key="2">
    <source>
        <dbReference type="SAM" id="SignalP"/>
    </source>
</evidence>
<keyword evidence="6" id="KW-1185">Reference proteome</keyword>
<evidence type="ECO:0000256" key="1">
    <source>
        <dbReference type="SAM" id="MobiDB-lite"/>
    </source>
</evidence>
<evidence type="ECO:0008006" key="7">
    <source>
        <dbReference type="Google" id="ProtNLM"/>
    </source>
</evidence>
<dbReference type="PROSITE" id="PS51257">
    <property type="entry name" value="PROKAR_LIPOPROTEIN"/>
    <property type="match status" value="1"/>
</dbReference>
<evidence type="ECO:0000313" key="6">
    <source>
        <dbReference type="Proteomes" id="UP000190188"/>
    </source>
</evidence>
<dbReference type="RefSeq" id="WP_078502616.1">
    <property type="nucleotide sequence ID" value="NZ_MSZX01000017.1"/>
</dbReference>
<sequence>MKSNTFYKTCLIPLILLSLLLSACGQSKTEQGADPNASEQLETTPETEVESQPSGYIAPLTGLPTDQPVTDRPIAVMINNMAKARPQSGLTHADIVYEVLAEGGITRLVAIFQSDRFQDAIGPIRSIRPYLIDLGESYHGVLVHAGASNDAYAILQKQRKEHLDEITNAGTYFWRDKSRKAPHNLYSNLEKLREGADKKKYKKDEPLTTYPFAKEDDVPIGTDASKITLNFLLKNYTVTYDYDTESKLYKRSINGEPHIDLNSKEQLSATNVVVLGADHRTLDDVGRLSVDLHKGGEAILFQRGKEIICTWQRTNPNDVIRLYKDGQELPLYAGKTYYNIVPNQPTFGSHVKVE</sequence>
<dbReference type="STRING" id="1324314.BVG16_28605"/>
<dbReference type="SUPFAM" id="SSF159774">
    <property type="entry name" value="YerB-like"/>
    <property type="match status" value="1"/>
</dbReference>